<sequence>MALGLLPAPYTAASSDCSGSLPGWACSGLELAQDIGSKDKKSNDKNYPYYIHEDPYQPSSAWAVCPPQPLQDFQPAFNGDPDKAPTMLIGNTAIRETGGKLTLTGNAEITRADKRLKAEQVTYTEDSEEVRAEGKVRIDQPDMTMTADHGSFWLKQNHGIFYDTQFRLYSRHARGSAETSRLLEPGITQFDKTTYTTCADNSNAWMLRASEVTLYQDEGQGVARHARLNIKGVPVIYTPYLSFPIDERRKSGFLIPGFGSSNQSGLEISLPYYFNLAPNYDATMTPRYLENRGAQLSTEFRYKFRRQDGIINYEILPNDDLTGENRNRFTFRDTNRFGQHLTTRIDYDRVSDKDYLNDLGDSLSLASATHLRRSAQADYRTRWWQAGIQVDDYQTIDRTIAPEDRPYERLPALRLNASSPWRPLGIDSKLDATLVNFDQDARVTADRFDAQPEISWPLRRNAFELTPRIGVRHTAYKLDNQNAGINKQQRRTTPLASLDGTLFLERPLNFGDKRYTHTLEPRLWYLYVKGENQEDIPLFDTSEPTFTYRELFTENRFNGADRMGDANQAALAVSTRVLDADTGAQLFRASVGELFYFANRNVTIDNSAPRTRSRSSVAGEMELALSRSWLGKADMVWDPYDGQTERGNLRLQYRPGYRKVANLSYRFLRQSQSQIDASILWPLTPSWHVLGRWYYDLNESSELETMAGIEYDSCCWGVRLIAREYIVADEDKPRRSIMFQFVLKGLARIGNDIESVLEDGILGYTDRPEN</sequence>
<comment type="subcellular location">
    <subcellularLocation>
        <location evidence="2">Cell outer membrane</location>
    </subcellularLocation>
</comment>
<dbReference type="GO" id="GO:1990351">
    <property type="term" value="C:transporter complex"/>
    <property type="evidence" value="ECO:0007669"/>
    <property type="project" value="TreeGrafter"/>
</dbReference>
<dbReference type="InterPro" id="IPR045659">
    <property type="entry name" value="LptD_2"/>
</dbReference>
<dbReference type="Pfam" id="PF19838">
    <property type="entry name" value="LptD_2"/>
    <property type="match status" value="1"/>
</dbReference>
<dbReference type="Pfam" id="PF04453">
    <property type="entry name" value="LptD"/>
    <property type="match status" value="1"/>
</dbReference>
<organism evidence="5 6">
    <name type="scientific">Thiogranum longum</name>
    <dbReference type="NCBI Taxonomy" id="1537524"/>
    <lineage>
        <taxon>Bacteria</taxon>
        <taxon>Pseudomonadati</taxon>
        <taxon>Pseudomonadota</taxon>
        <taxon>Gammaproteobacteria</taxon>
        <taxon>Chromatiales</taxon>
        <taxon>Ectothiorhodospiraceae</taxon>
        <taxon>Thiogranum</taxon>
    </lineage>
</organism>
<dbReference type="GO" id="GO:0015920">
    <property type="term" value="P:lipopolysaccharide transport"/>
    <property type="evidence" value="ECO:0007669"/>
    <property type="project" value="InterPro"/>
</dbReference>
<keyword evidence="1 2" id="KW-0998">Cell outer membrane</keyword>
<dbReference type="Proteomes" id="UP000295707">
    <property type="component" value="Unassembled WGS sequence"/>
</dbReference>
<protein>
    <recommendedName>
        <fullName evidence="2">LPS-assembly protein LptD</fullName>
    </recommendedName>
</protein>
<dbReference type="PANTHER" id="PTHR30189">
    <property type="entry name" value="LPS-ASSEMBLY PROTEIN"/>
    <property type="match status" value="1"/>
</dbReference>
<evidence type="ECO:0000256" key="2">
    <source>
        <dbReference type="HAMAP-Rule" id="MF_01411"/>
    </source>
</evidence>
<dbReference type="HAMAP" id="MF_01411">
    <property type="entry name" value="LPS_assembly_LptD"/>
    <property type="match status" value="1"/>
</dbReference>
<dbReference type="GO" id="GO:0043165">
    <property type="term" value="P:Gram-negative-bacterium-type cell outer membrane assembly"/>
    <property type="evidence" value="ECO:0007669"/>
    <property type="project" value="UniProtKB-UniRule"/>
</dbReference>
<feature type="domain" description="LptD C-terminal" evidence="3">
    <location>
        <begin position="325"/>
        <end position="687"/>
    </location>
</feature>
<keyword evidence="2" id="KW-0472">Membrane</keyword>
<reference evidence="5 6" key="1">
    <citation type="submission" date="2019-03" db="EMBL/GenBank/DDBJ databases">
        <title>Genomic Encyclopedia of Type Strains, Phase IV (KMG-IV): sequencing the most valuable type-strain genomes for metagenomic binning, comparative biology and taxonomic classification.</title>
        <authorList>
            <person name="Goeker M."/>
        </authorList>
    </citation>
    <scope>NUCLEOTIDE SEQUENCE [LARGE SCALE GENOMIC DNA]</scope>
    <source>
        <strain evidence="5 6">DSM 19610</strain>
    </source>
</reference>
<keyword evidence="2" id="KW-0732">Signal</keyword>
<dbReference type="AlphaFoldDB" id="A0A4R1HGC2"/>
<gene>
    <name evidence="2" type="primary">lptD</name>
    <name evidence="5" type="ORF">DFR30_2630</name>
</gene>
<comment type="similarity">
    <text evidence="2">Belongs to the LptD family.</text>
</comment>
<accession>A0A4R1HGC2</accession>
<feature type="domain" description="LPS-assembly protein LptD central" evidence="4">
    <location>
        <begin position="222"/>
        <end position="316"/>
    </location>
</feature>
<dbReference type="InterPro" id="IPR020889">
    <property type="entry name" value="LipoPS_assembly_LptD"/>
</dbReference>
<evidence type="ECO:0000313" key="5">
    <source>
        <dbReference type="EMBL" id="TCK19320.1"/>
    </source>
</evidence>
<comment type="subunit">
    <text evidence="2">Component of the lipopolysaccharide transport and assembly complex. Interacts with LptE and LptA.</text>
</comment>
<comment type="caution">
    <text evidence="2">Lacks conserved residue(s) required for the propagation of feature annotation.</text>
</comment>
<comment type="caution">
    <text evidence="5">The sequence shown here is derived from an EMBL/GenBank/DDBJ whole genome shotgun (WGS) entry which is preliminary data.</text>
</comment>
<evidence type="ECO:0000256" key="1">
    <source>
        <dbReference type="ARBA" id="ARBA00023237"/>
    </source>
</evidence>
<dbReference type="GO" id="GO:0009279">
    <property type="term" value="C:cell outer membrane"/>
    <property type="evidence" value="ECO:0007669"/>
    <property type="project" value="UniProtKB-SubCell"/>
</dbReference>
<dbReference type="PANTHER" id="PTHR30189:SF1">
    <property type="entry name" value="LPS-ASSEMBLY PROTEIN LPTD"/>
    <property type="match status" value="1"/>
</dbReference>
<name>A0A4R1HGC2_9GAMM</name>
<dbReference type="EMBL" id="SMFX01000001">
    <property type="protein sequence ID" value="TCK19320.1"/>
    <property type="molecule type" value="Genomic_DNA"/>
</dbReference>
<dbReference type="InterPro" id="IPR050218">
    <property type="entry name" value="LptD"/>
</dbReference>
<evidence type="ECO:0000259" key="3">
    <source>
        <dbReference type="Pfam" id="PF04453"/>
    </source>
</evidence>
<comment type="function">
    <text evidence="2">Together with LptE, is involved in the assembly of lipopolysaccharide (LPS) at the surface of the outer membrane.</text>
</comment>
<dbReference type="InterPro" id="IPR007543">
    <property type="entry name" value="LptD_C"/>
</dbReference>
<proteinExistence type="inferred from homology"/>
<evidence type="ECO:0000313" key="6">
    <source>
        <dbReference type="Proteomes" id="UP000295707"/>
    </source>
</evidence>
<keyword evidence="6" id="KW-1185">Reference proteome</keyword>
<evidence type="ECO:0000259" key="4">
    <source>
        <dbReference type="Pfam" id="PF19838"/>
    </source>
</evidence>